<reference evidence="3" key="1">
    <citation type="submission" date="2021-01" db="EMBL/GenBank/DDBJ databases">
        <authorList>
            <person name="Kaushik A."/>
        </authorList>
    </citation>
    <scope>NUCLEOTIDE SEQUENCE</scope>
    <source>
        <strain evidence="3">AG1-1C</strain>
    </source>
</reference>
<evidence type="ECO:0000256" key="1">
    <source>
        <dbReference type="SAM" id="MobiDB-lite"/>
    </source>
</evidence>
<protein>
    <recommendedName>
        <fullName evidence="2">CHAT domain-containing protein</fullName>
    </recommendedName>
</protein>
<gene>
    <name evidence="3" type="ORF">RDB_LOCUS4236</name>
</gene>
<comment type="caution">
    <text evidence="3">The sequence shown here is derived from an EMBL/GenBank/DDBJ whole genome shotgun (WGS) entry which is preliminary data.</text>
</comment>
<dbReference type="InterPro" id="IPR024983">
    <property type="entry name" value="CHAT_dom"/>
</dbReference>
<dbReference type="Pfam" id="PF12770">
    <property type="entry name" value="CHAT"/>
    <property type="match status" value="1"/>
</dbReference>
<proteinExistence type="predicted"/>
<accession>A0A8H2W7C2</accession>
<evidence type="ECO:0000313" key="4">
    <source>
        <dbReference type="Proteomes" id="UP000663846"/>
    </source>
</evidence>
<dbReference type="AlphaFoldDB" id="A0A8H2W7C2"/>
<dbReference type="Proteomes" id="UP000663846">
    <property type="component" value="Unassembled WGS sequence"/>
</dbReference>
<feature type="compositionally biased region" description="Polar residues" evidence="1">
    <location>
        <begin position="1"/>
        <end position="21"/>
    </location>
</feature>
<dbReference type="EMBL" id="CAJMWS010000026">
    <property type="protein sequence ID" value="CAE6341669.1"/>
    <property type="molecule type" value="Genomic_DNA"/>
</dbReference>
<evidence type="ECO:0000259" key="2">
    <source>
        <dbReference type="Pfam" id="PF12770"/>
    </source>
</evidence>
<feature type="region of interest" description="Disordered" evidence="1">
    <location>
        <begin position="1"/>
        <end position="23"/>
    </location>
</feature>
<evidence type="ECO:0000313" key="3">
    <source>
        <dbReference type="EMBL" id="CAE6341669.1"/>
    </source>
</evidence>
<sequence>MSDQIDTGSTPEDNQSTTVSESTEELALSLIKSPHPIDFSGPESCISHFQGFATSPLTTERTHQLTASLLWLRSAQTHKHDSLLSAYTHLAGLLERLPTLGLDIWARKEVLDRLPTDLATSAARCALGLDNLELAVTLVDKLRGLSWGQILHTLAPAAETDRLIKEYPSLGIPLRGYLRALYTGSLTHRARSLRTDPRITQQEIDAHIDIAESVDELLVQIRDLPGYQHFLKPDPLANARKLAKYGHVVMLIPDATCTHLIYLKKGDGQVRSASIHGLNLEESHRMAQEMKIVLGQAGLSTRGTNLDNIETTPTEELTERGFTIHPGMSFAQYLNRELECVLSLLWDTVGLAVKNLFQLERNLCHKVYLYPTGPLSNLPIHAACKRGEALLDYIIPSYIPSFQHLAFPSDTIAQDPPHVLVISQPNTPGQSLLPCTTIEVTEIKKFVPLERLQVYEREKGDKSALLNVSYELARTNPLILHLACHAKQVPCDPFQSAFFLYDGQVPMSSLLWSQKDRPVLAVLSACETAAADEVRPDEFLHIGASMHCMKKFPAVVATLWAISDSDGPSMAEALYEAMFKTGLDSASGLRIAANRMRSKQVPPVRWVPFVHFGI</sequence>
<name>A0A8H2W7C2_9AGAM</name>
<feature type="domain" description="CHAT" evidence="2">
    <location>
        <begin position="345"/>
        <end position="613"/>
    </location>
</feature>
<organism evidence="3 4">
    <name type="scientific">Rhizoctonia solani</name>
    <dbReference type="NCBI Taxonomy" id="456999"/>
    <lineage>
        <taxon>Eukaryota</taxon>
        <taxon>Fungi</taxon>
        <taxon>Dikarya</taxon>
        <taxon>Basidiomycota</taxon>
        <taxon>Agaricomycotina</taxon>
        <taxon>Agaricomycetes</taxon>
        <taxon>Cantharellales</taxon>
        <taxon>Ceratobasidiaceae</taxon>
        <taxon>Rhizoctonia</taxon>
    </lineage>
</organism>